<evidence type="ECO:0000256" key="1">
    <source>
        <dbReference type="SAM" id="Phobius"/>
    </source>
</evidence>
<evidence type="ECO:0000313" key="3">
    <source>
        <dbReference type="Proteomes" id="UP000634136"/>
    </source>
</evidence>
<proteinExistence type="predicted"/>
<dbReference type="AlphaFoldDB" id="A0A834WLZ9"/>
<keyword evidence="3" id="KW-1185">Reference proteome</keyword>
<keyword evidence="1" id="KW-0812">Transmembrane</keyword>
<organism evidence="2 3">
    <name type="scientific">Senna tora</name>
    <dbReference type="NCBI Taxonomy" id="362788"/>
    <lineage>
        <taxon>Eukaryota</taxon>
        <taxon>Viridiplantae</taxon>
        <taxon>Streptophyta</taxon>
        <taxon>Embryophyta</taxon>
        <taxon>Tracheophyta</taxon>
        <taxon>Spermatophyta</taxon>
        <taxon>Magnoliopsida</taxon>
        <taxon>eudicotyledons</taxon>
        <taxon>Gunneridae</taxon>
        <taxon>Pentapetalae</taxon>
        <taxon>rosids</taxon>
        <taxon>fabids</taxon>
        <taxon>Fabales</taxon>
        <taxon>Fabaceae</taxon>
        <taxon>Caesalpinioideae</taxon>
        <taxon>Cassia clade</taxon>
        <taxon>Senna</taxon>
    </lineage>
</organism>
<dbReference type="Proteomes" id="UP000634136">
    <property type="component" value="Unassembled WGS sequence"/>
</dbReference>
<evidence type="ECO:0000313" key="2">
    <source>
        <dbReference type="EMBL" id="KAF7825828.1"/>
    </source>
</evidence>
<feature type="transmembrane region" description="Helical" evidence="1">
    <location>
        <begin position="211"/>
        <end position="229"/>
    </location>
</feature>
<protein>
    <submittedName>
        <fullName evidence="2">Uncharacterized protein</fullName>
    </submittedName>
</protein>
<accession>A0A834WLZ9</accession>
<reference evidence="2" key="1">
    <citation type="submission" date="2020-09" db="EMBL/GenBank/DDBJ databases">
        <title>Genome-Enabled Discovery of Anthraquinone Biosynthesis in Senna tora.</title>
        <authorList>
            <person name="Kang S.-H."/>
            <person name="Pandey R.P."/>
            <person name="Lee C.-M."/>
            <person name="Sim J.-S."/>
            <person name="Jeong J.-T."/>
            <person name="Choi B.-S."/>
            <person name="Jung M."/>
            <person name="Ginzburg D."/>
            <person name="Zhao K."/>
            <person name="Won S.Y."/>
            <person name="Oh T.-J."/>
            <person name="Yu Y."/>
            <person name="Kim N.-H."/>
            <person name="Lee O.R."/>
            <person name="Lee T.-H."/>
            <person name="Bashyal P."/>
            <person name="Kim T.-S."/>
            <person name="Lee W.-H."/>
            <person name="Kawkins C."/>
            <person name="Kim C.-K."/>
            <person name="Kim J.S."/>
            <person name="Ahn B.O."/>
            <person name="Rhee S.Y."/>
            <person name="Sohng J.K."/>
        </authorList>
    </citation>
    <scope>NUCLEOTIDE SEQUENCE</scope>
    <source>
        <tissue evidence="2">Leaf</tissue>
    </source>
</reference>
<dbReference type="EMBL" id="JAAIUW010000006">
    <property type="protein sequence ID" value="KAF7825828.1"/>
    <property type="molecule type" value="Genomic_DNA"/>
</dbReference>
<comment type="caution">
    <text evidence="2">The sequence shown here is derived from an EMBL/GenBank/DDBJ whole genome shotgun (WGS) entry which is preliminary data.</text>
</comment>
<gene>
    <name evidence="2" type="ORF">G2W53_016992</name>
</gene>
<sequence>MVYTKNLSSYIYLVDYVLGDLGHVVAHLLGVGRALLVTYGQDVQGHVEACSPEVASHPCPWEFLQLVLEGRALGQDDQGHVEACSPEVASHPCPWEVLQLVLEVCVQGRALGQDDQGHVEACSPEVASHPCPWEVLQLVLEVCVQGRVLLVTYGQDDQGHGRALLVTYGQDDQGHVEACSPEPMARMIWVMWRLVLWRWLLTFTPRRFLNWFWGLFFWETMSWVIRIMWRHILRRWLVRRFIYRSRRFVFGKWLSLGRLINRTGWLMSMEWLPFGRLIKTSTQWTDKKHQS</sequence>
<keyword evidence="1" id="KW-0472">Membrane</keyword>
<name>A0A834WLZ9_9FABA</name>
<keyword evidence="1" id="KW-1133">Transmembrane helix</keyword>